<feature type="compositionally biased region" description="Acidic residues" evidence="1">
    <location>
        <begin position="165"/>
        <end position="175"/>
    </location>
</feature>
<reference evidence="3" key="1">
    <citation type="journal article" date="2013" name="Nat. Genet.">
        <title>The draft genomes of soft-shell turtle and green sea turtle yield insights into the development and evolution of the turtle-specific body plan.</title>
        <authorList>
            <person name="Wang Z."/>
            <person name="Pascual-Anaya J."/>
            <person name="Zadissa A."/>
            <person name="Li W."/>
            <person name="Niimura Y."/>
            <person name="Huang Z."/>
            <person name="Li C."/>
            <person name="White S."/>
            <person name="Xiong Z."/>
            <person name="Fang D."/>
            <person name="Wang B."/>
            <person name="Ming Y."/>
            <person name="Chen Y."/>
            <person name="Zheng Y."/>
            <person name="Kuraku S."/>
            <person name="Pignatelli M."/>
            <person name="Herrero J."/>
            <person name="Beal K."/>
            <person name="Nozawa M."/>
            <person name="Li Q."/>
            <person name="Wang J."/>
            <person name="Zhang H."/>
            <person name="Yu L."/>
            <person name="Shigenobu S."/>
            <person name="Wang J."/>
            <person name="Liu J."/>
            <person name="Flicek P."/>
            <person name="Searle S."/>
            <person name="Wang J."/>
            <person name="Kuratani S."/>
            <person name="Yin Y."/>
            <person name="Aken B."/>
            <person name="Zhang G."/>
            <person name="Irie N."/>
        </authorList>
    </citation>
    <scope>NUCLEOTIDE SEQUENCE [LARGE SCALE GENOMIC DNA]</scope>
</reference>
<proteinExistence type="predicted"/>
<sequence length="259" mass="28089">MSWSAGFDFTELGSTERLKSGDNSPTEVTESTLMNEVIHQLKCLKNQGFSYLWTIRWALKIDFFTPPPTRGLALKSALLGRILGTVDAIRRYWPPGAIPECSVRGELTCTGHHAELIITGDHTVPELPKSSSIDRTGGFAVTTTPTLCFDSIQEVGGNTEVGFGGEEDEDDEDVVDSSQKRSGESGFLNGQDLFITLDLEPVCPEPTQGRLPDPEGGEGTSVNSLDSEGDCNQFASSRGTKDKPLRIGSKGKMYTECSF</sequence>
<evidence type="ECO:0000256" key="1">
    <source>
        <dbReference type="SAM" id="MobiDB-lite"/>
    </source>
</evidence>
<gene>
    <name evidence="2" type="ORF">UY3_04931</name>
</gene>
<feature type="region of interest" description="Disordered" evidence="1">
    <location>
        <begin position="202"/>
        <end position="247"/>
    </location>
</feature>
<accession>M7BIZ7</accession>
<keyword evidence="3" id="KW-1185">Reference proteome</keyword>
<evidence type="ECO:0000313" key="3">
    <source>
        <dbReference type="Proteomes" id="UP000031443"/>
    </source>
</evidence>
<evidence type="ECO:0000313" key="2">
    <source>
        <dbReference type="EMBL" id="EMP37866.1"/>
    </source>
</evidence>
<dbReference type="Proteomes" id="UP000031443">
    <property type="component" value="Unassembled WGS sequence"/>
</dbReference>
<organism evidence="2 3">
    <name type="scientific">Chelonia mydas</name>
    <name type="common">Green sea-turtle</name>
    <name type="synonym">Chelonia agassizi</name>
    <dbReference type="NCBI Taxonomy" id="8469"/>
    <lineage>
        <taxon>Eukaryota</taxon>
        <taxon>Metazoa</taxon>
        <taxon>Chordata</taxon>
        <taxon>Craniata</taxon>
        <taxon>Vertebrata</taxon>
        <taxon>Euteleostomi</taxon>
        <taxon>Archelosauria</taxon>
        <taxon>Testudinata</taxon>
        <taxon>Testudines</taxon>
        <taxon>Cryptodira</taxon>
        <taxon>Durocryptodira</taxon>
        <taxon>Americhelydia</taxon>
        <taxon>Chelonioidea</taxon>
        <taxon>Cheloniidae</taxon>
        <taxon>Chelonia</taxon>
    </lineage>
</organism>
<feature type="region of interest" description="Disordered" evidence="1">
    <location>
        <begin position="158"/>
        <end position="187"/>
    </location>
</feature>
<dbReference type="AlphaFoldDB" id="M7BIZ7"/>
<protein>
    <submittedName>
        <fullName evidence="2">Uncharacterized protein</fullName>
    </submittedName>
</protein>
<name>M7BIZ7_CHEMY</name>
<dbReference type="EMBL" id="KB521139">
    <property type="protein sequence ID" value="EMP37866.1"/>
    <property type="molecule type" value="Genomic_DNA"/>
</dbReference>